<dbReference type="Proteomes" id="UP000198620">
    <property type="component" value="Unassembled WGS sequence"/>
</dbReference>
<proteinExistence type="predicted"/>
<accession>A0A1H7QCG4</accession>
<name>A0A1H7QCG4_9PROT</name>
<reference evidence="1 2" key="1">
    <citation type="submission" date="2016-10" db="EMBL/GenBank/DDBJ databases">
        <authorList>
            <person name="de Groot N.N."/>
        </authorList>
    </citation>
    <scope>NUCLEOTIDE SEQUENCE [LARGE SCALE GENOMIC DNA]</scope>
    <source>
        <strain evidence="1 2">Nv1</strain>
    </source>
</reference>
<protein>
    <submittedName>
        <fullName evidence="1">Uncharacterized protein</fullName>
    </submittedName>
</protein>
<dbReference type="STRING" id="1233.SAMN05216387_11150"/>
<evidence type="ECO:0000313" key="1">
    <source>
        <dbReference type="EMBL" id="SEL44967.1"/>
    </source>
</evidence>
<keyword evidence="2" id="KW-1185">Reference proteome</keyword>
<dbReference type="AlphaFoldDB" id="A0A1H7QCG4"/>
<organism evidence="1 2">
    <name type="scientific">Nitrosovibrio tenuis</name>
    <dbReference type="NCBI Taxonomy" id="1233"/>
    <lineage>
        <taxon>Bacteria</taxon>
        <taxon>Pseudomonadati</taxon>
        <taxon>Pseudomonadota</taxon>
        <taxon>Betaproteobacteria</taxon>
        <taxon>Nitrosomonadales</taxon>
        <taxon>Nitrosomonadaceae</taxon>
        <taxon>Nitrosovibrio</taxon>
    </lineage>
</organism>
<evidence type="ECO:0000313" key="2">
    <source>
        <dbReference type="Proteomes" id="UP000198620"/>
    </source>
</evidence>
<sequence>MRNFPRKVNWYRYTCIEYVPCIKGKTTESNVHRFWTEKLLWPKRLLNLSRNGKHSLRHNSIMYAVKKARNLPLPENIGTAMMPAYTAVPAAAPRYSTQIPSSIPARVGLLFGNPSIRLMLPRRKTTAFSCDELKSCVLDATRIWDMYSTTALHRPACATASTPLRSSSIVNPIKRR</sequence>
<dbReference type="EMBL" id="FOBH01000011">
    <property type="protein sequence ID" value="SEL44967.1"/>
    <property type="molecule type" value="Genomic_DNA"/>
</dbReference>
<gene>
    <name evidence="1" type="ORF">SAMN05216387_11150</name>
</gene>